<evidence type="ECO:0000256" key="3">
    <source>
        <dbReference type="ARBA" id="ARBA00011288"/>
    </source>
</evidence>
<dbReference type="VEuPathDB" id="FungiDB:ASPTUDRAFT_57062"/>
<feature type="region of interest" description="Disordered" evidence="13">
    <location>
        <begin position="1"/>
        <end position="53"/>
    </location>
</feature>
<evidence type="ECO:0000256" key="1">
    <source>
        <dbReference type="ARBA" id="ARBA00004623"/>
    </source>
</evidence>
<evidence type="ECO:0000256" key="7">
    <source>
        <dbReference type="ARBA" id="ARBA00022786"/>
    </source>
</evidence>
<dbReference type="PANTHER" id="PTHR13385:SF0">
    <property type="entry name" value="UBIQUITIN-LIKE PROTEIN ATG12"/>
    <property type="match status" value="1"/>
</dbReference>
<organism evidence="14 15">
    <name type="scientific">Aspergillus tubingensis (strain CBS 134.48)</name>
    <dbReference type="NCBI Taxonomy" id="767770"/>
    <lineage>
        <taxon>Eukaryota</taxon>
        <taxon>Fungi</taxon>
        <taxon>Dikarya</taxon>
        <taxon>Ascomycota</taxon>
        <taxon>Pezizomycotina</taxon>
        <taxon>Eurotiomycetes</taxon>
        <taxon>Eurotiomycetidae</taxon>
        <taxon>Eurotiales</taxon>
        <taxon>Aspergillaceae</taxon>
        <taxon>Aspergillus</taxon>
        <taxon>Aspergillus subgen. Circumdati</taxon>
    </lineage>
</organism>
<dbReference type="OMA" id="DLPMNMS"/>
<dbReference type="PANTHER" id="PTHR13385">
    <property type="entry name" value="AUTOPHAGY PROTEIN 12"/>
    <property type="match status" value="1"/>
</dbReference>
<name>A0A1L9N1B5_ASPTC</name>
<comment type="function">
    <text evidence="11">Ubiquitin-like protein involved in cytoplasm to vacuole transport (Cvt), autophagy vesicles formation, mitophagy, and nucleophagy. Conjugation with ATG5 through a ubiquitin-like conjugating system involving also ATG7 as an E1-like activating enzyme and ATG10 as an E2-like conjugating enzyme, is essential for its function. The ATG12-ATG5 conjugate functions as an E3-like enzyme which is required for lipidation of ATG8 and ATG8 association to the vesicle membranes.</text>
</comment>
<dbReference type="GO" id="GO:0034274">
    <property type="term" value="C:Atg12-Atg5-Atg16 complex"/>
    <property type="evidence" value="ECO:0007669"/>
    <property type="project" value="TreeGrafter"/>
</dbReference>
<keyword evidence="7 12" id="KW-0833">Ubl conjugation pathway</keyword>
<evidence type="ECO:0000313" key="15">
    <source>
        <dbReference type="Proteomes" id="UP000184304"/>
    </source>
</evidence>
<dbReference type="STRING" id="767770.A0A1L9N1B5"/>
<evidence type="ECO:0000256" key="10">
    <source>
        <dbReference type="ARBA" id="ARBA00023136"/>
    </source>
</evidence>
<dbReference type="GO" id="GO:0061723">
    <property type="term" value="P:glycophagy"/>
    <property type="evidence" value="ECO:0007669"/>
    <property type="project" value="TreeGrafter"/>
</dbReference>
<dbReference type="GO" id="GO:0015031">
    <property type="term" value="P:protein transport"/>
    <property type="evidence" value="ECO:0007669"/>
    <property type="project" value="UniProtKB-KW"/>
</dbReference>
<evidence type="ECO:0000256" key="6">
    <source>
        <dbReference type="ARBA" id="ARBA00022499"/>
    </source>
</evidence>
<dbReference type="FunFam" id="3.10.20.90:FF:000148">
    <property type="entry name" value="Ubiquitin-like protein ATG12"/>
    <property type="match status" value="1"/>
</dbReference>
<evidence type="ECO:0000256" key="8">
    <source>
        <dbReference type="ARBA" id="ARBA00022927"/>
    </source>
</evidence>
<keyword evidence="9 12" id="KW-0072">Autophagy</keyword>
<dbReference type="InterPro" id="IPR007242">
    <property type="entry name" value="Atg12"/>
</dbReference>
<reference evidence="15" key="1">
    <citation type="journal article" date="2017" name="Genome Biol.">
        <title>Comparative genomics reveals high biological diversity and specific adaptations in the industrially and medically important fungal genus Aspergillus.</title>
        <authorList>
            <person name="de Vries R.P."/>
            <person name="Riley R."/>
            <person name="Wiebenga A."/>
            <person name="Aguilar-Osorio G."/>
            <person name="Amillis S."/>
            <person name="Uchima C.A."/>
            <person name="Anderluh G."/>
            <person name="Asadollahi M."/>
            <person name="Askin M."/>
            <person name="Barry K."/>
            <person name="Battaglia E."/>
            <person name="Bayram O."/>
            <person name="Benocci T."/>
            <person name="Braus-Stromeyer S.A."/>
            <person name="Caldana C."/>
            <person name="Canovas D."/>
            <person name="Cerqueira G.C."/>
            <person name="Chen F."/>
            <person name="Chen W."/>
            <person name="Choi C."/>
            <person name="Clum A."/>
            <person name="Dos Santos R.A."/>
            <person name="Damasio A.R."/>
            <person name="Diallinas G."/>
            <person name="Emri T."/>
            <person name="Fekete E."/>
            <person name="Flipphi M."/>
            <person name="Freyberg S."/>
            <person name="Gallo A."/>
            <person name="Gournas C."/>
            <person name="Habgood R."/>
            <person name="Hainaut M."/>
            <person name="Harispe M.L."/>
            <person name="Henrissat B."/>
            <person name="Hilden K.S."/>
            <person name="Hope R."/>
            <person name="Hossain A."/>
            <person name="Karabika E."/>
            <person name="Karaffa L."/>
            <person name="Karanyi Z."/>
            <person name="Krasevec N."/>
            <person name="Kuo A."/>
            <person name="Kusch H."/>
            <person name="LaButti K."/>
            <person name="Lagendijk E.L."/>
            <person name="Lapidus A."/>
            <person name="Levasseur A."/>
            <person name="Lindquist E."/>
            <person name="Lipzen A."/>
            <person name="Logrieco A.F."/>
            <person name="MacCabe A."/>
            <person name="Maekelae M.R."/>
            <person name="Malavazi I."/>
            <person name="Melin P."/>
            <person name="Meyer V."/>
            <person name="Mielnichuk N."/>
            <person name="Miskei M."/>
            <person name="Molnar A.P."/>
            <person name="Mule G."/>
            <person name="Ngan C.Y."/>
            <person name="Orejas M."/>
            <person name="Orosz E."/>
            <person name="Ouedraogo J.P."/>
            <person name="Overkamp K.M."/>
            <person name="Park H.-S."/>
            <person name="Perrone G."/>
            <person name="Piumi F."/>
            <person name="Punt P.J."/>
            <person name="Ram A.F."/>
            <person name="Ramon A."/>
            <person name="Rauscher S."/>
            <person name="Record E."/>
            <person name="Riano-Pachon D.M."/>
            <person name="Robert V."/>
            <person name="Roehrig J."/>
            <person name="Ruller R."/>
            <person name="Salamov A."/>
            <person name="Salih N.S."/>
            <person name="Samson R.A."/>
            <person name="Sandor E."/>
            <person name="Sanguinetti M."/>
            <person name="Schuetze T."/>
            <person name="Sepcic K."/>
            <person name="Shelest E."/>
            <person name="Sherlock G."/>
            <person name="Sophianopoulou V."/>
            <person name="Squina F.M."/>
            <person name="Sun H."/>
            <person name="Susca A."/>
            <person name="Todd R.B."/>
            <person name="Tsang A."/>
            <person name="Unkles S.E."/>
            <person name="van de Wiele N."/>
            <person name="van Rossen-Uffink D."/>
            <person name="Oliveira J.V."/>
            <person name="Vesth T.C."/>
            <person name="Visser J."/>
            <person name="Yu J.-H."/>
            <person name="Zhou M."/>
            <person name="Andersen M.R."/>
            <person name="Archer D.B."/>
            <person name="Baker S.E."/>
            <person name="Benoit I."/>
            <person name="Brakhage A.A."/>
            <person name="Braus G.H."/>
            <person name="Fischer R."/>
            <person name="Frisvad J.C."/>
            <person name="Goldman G.H."/>
            <person name="Houbraken J."/>
            <person name="Oakley B."/>
            <person name="Pocsi I."/>
            <person name="Scazzocchio C."/>
            <person name="Seiboth B."/>
            <person name="vanKuyk P.A."/>
            <person name="Wortman J."/>
            <person name="Dyer P.S."/>
            <person name="Grigoriev I.V."/>
        </authorList>
    </citation>
    <scope>NUCLEOTIDE SEQUENCE [LARGE SCALE GENOMIC DNA]</scope>
    <source>
        <strain evidence="15">CBS 134.48</strain>
    </source>
</reference>
<evidence type="ECO:0000256" key="5">
    <source>
        <dbReference type="ARBA" id="ARBA00022448"/>
    </source>
</evidence>
<dbReference type="GO" id="GO:0034045">
    <property type="term" value="C:phagophore assembly site membrane"/>
    <property type="evidence" value="ECO:0007669"/>
    <property type="project" value="UniProtKB-SubCell"/>
</dbReference>
<sequence>MDSPSPQGPSAQNSPKPDQAKLAHRPANRKQSSDSSSNTQNAPIPDDKHGADLPMTMSASVVLTSLPRDAHQALADAEAVDTGKVTVRFQPLPSAPILKNRVFKISASQKFETVVKFLRKKLDCKESDSVFCYVNSVFAPGLDEGVGGLWRCFKTDEQLIVAYSMTPAFG</sequence>
<dbReference type="CDD" id="cd01612">
    <property type="entry name" value="Ubl_ATG12"/>
    <property type="match status" value="1"/>
</dbReference>
<dbReference type="GO" id="GO:0000045">
    <property type="term" value="P:autophagosome assembly"/>
    <property type="evidence" value="ECO:0007669"/>
    <property type="project" value="InterPro"/>
</dbReference>
<dbReference type="GO" id="GO:0000422">
    <property type="term" value="P:autophagy of mitochondrion"/>
    <property type="evidence" value="ECO:0007669"/>
    <property type="project" value="TreeGrafter"/>
</dbReference>
<comment type="similarity">
    <text evidence="2 12">Belongs to the ATG12 family.</text>
</comment>
<dbReference type="EMBL" id="KV878204">
    <property type="protein sequence ID" value="OJI83093.1"/>
    <property type="molecule type" value="Genomic_DNA"/>
</dbReference>
<dbReference type="GO" id="GO:0097352">
    <property type="term" value="P:autophagosome maturation"/>
    <property type="evidence" value="ECO:0007669"/>
    <property type="project" value="TreeGrafter"/>
</dbReference>
<comment type="subcellular location">
    <subcellularLocation>
        <location evidence="1 12">Preautophagosomal structure membrane</location>
        <topology evidence="1 12">Peripheral membrane protein</topology>
    </subcellularLocation>
</comment>
<dbReference type="SUPFAM" id="SSF54236">
    <property type="entry name" value="Ubiquitin-like"/>
    <property type="match status" value="1"/>
</dbReference>
<dbReference type="GO" id="GO:0034727">
    <property type="term" value="P:piecemeal microautophagy of the nucleus"/>
    <property type="evidence" value="ECO:0007669"/>
    <property type="project" value="TreeGrafter"/>
</dbReference>
<keyword evidence="6 12" id="KW-1017">Isopeptide bond</keyword>
<evidence type="ECO:0000256" key="2">
    <source>
        <dbReference type="ARBA" id="ARBA00007778"/>
    </source>
</evidence>
<evidence type="ECO:0000256" key="13">
    <source>
        <dbReference type="SAM" id="MobiDB-lite"/>
    </source>
</evidence>
<gene>
    <name evidence="14" type="ORF">ASPTUDRAFT_57062</name>
</gene>
<dbReference type="GO" id="GO:0000421">
    <property type="term" value="C:autophagosome membrane"/>
    <property type="evidence" value="ECO:0007669"/>
    <property type="project" value="TreeGrafter"/>
</dbReference>
<proteinExistence type="inferred from homology"/>
<dbReference type="InterPro" id="IPR029071">
    <property type="entry name" value="Ubiquitin-like_domsf"/>
</dbReference>
<accession>A0A1L9N1B5</accession>
<comment type="subunit">
    <text evidence="3 12">Forms a conjugate with ATG5.</text>
</comment>
<dbReference type="AlphaFoldDB" id="A0A1L9N1B5"/>
<protein>
    <recommendedName>
        <fullName evidence="4 12">Ubiquitin-like protein ATG12</fullName>
    </recommendedName>
</protein>
<evidence type="ECO:0000256" key="9">
    <source>
        <dbReference type="ARBA" id="ARBA00023006"/>
    </source>
</evidence>
<feature type="compositionally biased region" description="Polar residues" evidence="13">
    <location>
        <begin position="29"/>
        <end position="42"/>
    </location>
</feature>
<keyword evidence="15" id="KW-1185">Reference proteome</keyword>
<keyword evidence="8 12" id="KW-0653">Protein transport</keyword>
<dbReference type="GO" id="GO:0019776">
    <property type="term" value="F:Atg8-family ligase activity"/>
    <property type="evidence" value="ECO:0007669"/>
    <property type="project" value="TreeGrafter"/>
</dbReference>
<evidence type="ECO:0000313" key="14">
    <source>
        <dbReference type="EMBL" id="OJI83093.1"/>
    </source>
</evidence>
<dbReference type="OrthoDB" id="10003551at2759"/>
<feature type="compositionally biased region" description="Polar residues" evidence="13">
    <location>
        <begin position="1"/>
        <end position="16"/>
    </location>
</feature>
<keyword evidence="10 12" id="KW-0472">Membrane</keyword>
<keyword evidence="5 12" id="KW-0813">Transport</keyword>
<dbReference type="Proteomes" id="UP000184304">
    <property type="component" value="Unassembled WGS sequence"/>
</dbReference>
<evidence type="ECO:0000256" key="4">
    <source>
        <dbReference type="ARBA" id="ARBA00015875"/>
    </source>
</evidence>
<evidence type="ECO:0000256" key="11">
    <source>
        <dbReference type="ARBA" id="ARBA00025360"/>
    </source>
</evidence>
<dbReference type="Pfam" id="PF04110">
    <property type="entry name" value="APG12"/>
    <property type="match status" value="1"/>
</dbReference>
<evidence type="ECO:0000256" key="12">
    <source>
        <dbReference type="RuleBase" id="RU361201"/>
    </source>
</evidence>
<dbReference type="Gene3D" id="3.10.20.90">
    <property type="entry name" value="Phosphatidylinositol 3-kinase Catalytic Subunit, Chain A, domain 1"/>
    <property type="match status" value="1"/>
</dbReference>